<evidence type="ECO:0000256" key="2">
    <source>
        <dbReference type="ARBA" id="ARBA00004056"/>
    </source>
</evidence>
<evidence type="ECO:0000256" key="6">
    <source>
        <dbReference type="ARBA" id="ARBA00012331"/>
    </source>
</evidence>
<dbReference type="RefSeq" id="WP_051843634.1">
    <property type="nucleotide sequence ID" value="NZ_JBFBKA010000021.1"/>
</dbReference>
<dbReference type="GO" id="GO:0016765">
    <property type="term" value="F:transferase activity, transferring alkyl or aryl (other than methyl) groups"/>
    <property type="evidence" value="ECO:0007669"/>
    <property type="project" value="UniProtKB-ARBA"/>
</dbReference>
<evidence type="ECO:0000256" key="1">
    <source>
        <dbReference type="ARBA" id="ARBA00001933"/>
    </source>
</evidence>
<dbReference type="PATRIC" id="fig|36816.3.peg.6730"/>
<accession>A0A0N0S5J2</accession>
<dbReference type="PROSITE" id="PS00901">
    <property type="entry name" value="CYS_SYNTHASE"/>
    <property type="match status" value="1"/>
</dbReference>
<evidence type="ECO:0000256" key="8">
    <source>
        <dbReference type="ARBA" id="ARBA00022679"/>
    </source>
</evidence>
<evidence type="ECO:0000256" key="4">
    <source>
        <dbReference type="ARBA" id="ARBA00008519"/>
    </source>
</evidence>
<dbReference type="Pfam" id="PF00291">
    <property type="entry name" value="PALP"/>
    <property type="match status" value="1"/>
</dbReference>
<comment type="subunit">
    <text evidence="5">Homodimer.</text>
</comment>
<dbReference type="EMBL" id="LGCN01000235">
    <property type="protein sequence ID" value="KOT31435.1"/>
    <property type="molecule type" value="Genomic_DNA"/>
</dbReference>
<dbReference type="NCBIfam" id="TIGR03945">
    <property type="entry name" value="PLP_SbnA_fam"/>
    <property type="match status" value="1"/>
</dbReference>
<dbReference type="AlphaFoldDB" id="A0A0N0S5J2"/>
<dbReference type="EC" id="2.5.1.140" evidence="6"/>
<proteinExistence type="inferred from homology"/>
<organism evidence="12 13">
    <name type="scientific">Streptomyces caelestis</name>
    <dbReference type="NCBI Taxonomy" id="36816"/>
    <lineage>
        <taxon>Bacteria</taxon>
        <taxon>Bacillati</taxon>
        <taxon>Actinomycetota</taxon>
        <taxon>Actinomycetes</taxon>
        <taxon>Kitasatosporales</taxon>
        <taxon>Streptomycetaceae</taxon>
        <taxon>Streptomyces</taxon>
    </lineage>
</organism>
<keyword evidence="13" id="KW-1185">Reference proteome</keyword>
<dbReference type="InterPro" id="IPR001216">
    <property type="entry name" value="P-phosphate_BS"/>
</dbReference>
<evidence type="ECO:0000256" key="9">
    <source>
        <dbReference type="ARBA" id="ARBA00022898"/>
    </source>
</evidence>
<evidence type="ECO:0000256" key="10">
    <source>
        <dbReference type="SAM" id="MobiDB-lite"/>
    </source>
</evidence>
<keyword evidence="8" id="KW-0808">Transferase</keyword>
<dbReference type="PANTHER" id="PTHR10314">
    <property type="entry name" value="CYSTATHIONINE BETA-SYNTHASE"/>
    <property type="match status" value="1"/>
</dbReference>
<dbReference type="Proteomes" id="UP000037773">
    <property type="component" value="Unassembled WGS sequence"/>
</dbReference>
<protein>
    <recommendedName>
        <fullName evidence="7">N-(2-amino-2-carboxyethyl)-L-glutamate synthase</fullName>
        <ecNumber evidence="6">2.5.1.140</ecNumber>
    </recommendedName>
</protein>
<reference evidence="12 13" key="1">
    <citation type="submission" date="2015-07" db="EMBL/GenBank/DDBJ databases">
        <authorList>
            <person name="Noorani M."/>
        </authorList>
    </citation>
    <scope>NUCLEOTIDE SEQUENCE [LARGE SCALE GENOMIC DNA]</scope>
    <source>
        <strain evidence="12 13">NRRL B-24567</strain>
    </source>
</reference>
<keyword evidence="9" id="KW-0663">Pyridoxal phosphate</keyword>
<evidence type="ECO:0000256" key="5">
    <source>
        <dbReference type="ARBA" id="ARBA00011738"/>
    </source>
</evidence>
<comment type="pathway">
    <text evidence="3">Siderophore biosynthesis.</text>
</comment>
<feature type="region of interest" description="Disordered" evidence="10">
    <location>
        <begin position="310"/>
        <end position="340"/>
    </location>
</feature>
<gene>
    <name evidence="12" type="ORF">ADK41_31035</name>
</gene>
<comment type="caution">
    <text evidence="12">The sequence shown here is derived from an EMBL/GenBank/DDBJ whole genome shotgun (WGS) entry which is preliminary data.</text>
</comment>
<dbReference type="InterPro" id="IPR023927">
    <property type="entry name" value="SbnA"/>
</dbReference>
<comment type="function">
    <text evidence="2">Catalyzes the synthesis of N-((2S)-2-amino-2-carboxyethyl)-L-glutamate (ACEGA) from O-phospho-L-serine and L-glutamate. Involved in the biosynthesis of L-2,3-diaminopropionic acid (L-Dap), a precursor of staphyloferrin B and antibiotics.</text>
</comment>
<dbReference type="InterPro" id="IPR050214">
    <property type="entry name" value="Cys_Synth/Cystath_Beta-Synth"/>
</dbReference>
<feature type="domain" description="Tryptophan synthase beta chain-like PALP" evidence="11">
    <location>
        <begin position="18"/>
        <end position="282"/>
    </location>
</feature>
<sequence>MAIISAADELLDTDVYLNLDPVVGINVMLKCEGFNFAGSVKLRTAVSMVTEGIRSGVIKDTTTLVESSSGNLGVALSVVAAARSLRFVCVTDPKCSPTTMKLMKALGSEVEVVDGLDASGGYLAARKRRVRELCEQHADYVCLDQYQNPASWMAHYELTAPLIAKQFPDLDVLFVGAGTGGTLAGCARFFRENFRRVRIVAVDSVGSANFGMPAGPRHIPGLGASETMPFVTDGLAHDLVRVTETDTVRMCRRLARRGVLAGGSTGTVVSGAESWLARQDAADTLTAVALAPDLGDRYLDTLYDDDWVEGTYGPGASGPDKCPPAGPGTPARRPGEERQQ</sequence>
<dbReference type="GO" id="GO:0006535">
    <property type="term" value="P:cysteine biosynthetic process from serine"/>
    <property type="evidence" value="ECO:0007669"/>
    <property type="project" value="InterPro"/>
</dbReference>
<dbReference type="SUPFAM" id="SSF53686">
    <property type="entry name" value="Tryptophan synthase beta subunit-like PLP-dependent enzymes"/>
    <property type="match status" value="1"/>
</dbReference>
<comment type="similarity">
    <text evidence="4">Belongs to the cysteine synthase/cystathionine beta-synthase family. SbnA subfamily.</text>
</comment>
<evidence type="ECO:0000313" key="12">
    <source>
        <dbReference type="EMBL" id="KOT31435.1"/>
    </source>
</evidence>
<evidence type="ECO:0000259" key="11">
    <source>
        <dbReference type="Pfam" id="PF00291"/>
    </source>
</evidence>
<dbReference type="InterPro" id="IPR036052">
    <property type="entry name" value="TrpB-like_PALP_sf"/>
</dbReference>
<evidence type="ECO:0000313" key="13">
    <source>
        <dbReference type="Proteomes" id="UP000037773"/>
    </source>
</evidence>
<evidence type="ECO:0000256" key="3">
    <source>
        <dbReference type="ARBA" id="ARBA00004924"/>
    </source>
</evidence>
<name>A0A0N0S5J2_9ACTN</name>
<evidence type="ECO:0000256" key="7">
    <source>
        <dbReference type="ARBA" id="ARBA00016985"/>
    </source>
</evidence>
<dbReference type="InterPro" id="IPR001926">
    <property type="entry name" value="TrpB-like_PALP"/>
</dbReference>
<comment type="cofactor">
    <cofactor evidence="1">
        <name>pyridoxal 5'-phosphate</name>
        <dbReference type="ChEBI" id="CHEBI:597326"/>
    </cofactor>
</comment>
<dbReference type="Gene3D" id="3.40.50.1100">
    <property type="match status" value="2"/>
</dbReference>
<dbReference type="CDD" id="cd01561">
    <property type="entry name" value="CBS_like"/>
    <property type="match status" value="1"/>
</dbReference>